<evidence type="ECO:0000313" key="2">
    <source>
        <dbReference type="Proteomes" id="UP000594263"/>
    </source>
</evidence>
<dbReference type="Proteomes" id="UP000594263">
    <property type="component" value="Unplaced"/>
</dbReference>
<evidence type="ECO:0000313" key="1">
    <source>
        <dbReference type="EnsemblPlants" id="Kaladp0060s0297.1.v1.1.CDS.1"/>
    </source>
</evidence>
<dbReference type="PANTHER" id="PTHR34054:SF2">
    <property type="entry name" value="EXPRESSED PROTEIN"/>
    <property type="match status" value="1"/>
</dbReference>
<sequence length="101" mass="11512">MSCYFTVLKQLPSPPFVTSNSAHHHVFNPFLEPSTDAEISKIKVSPPPKFKFLQGAEEKFYRRKMLAEEDDGEYGNRKPPTVTQNSFICIVIGKHRSDKAQ</sequence>
<keyword evidence="2" id="KW-1185">Reference proteome</keyword>
<dbReference type="Gramene" id="Kaladp0060s0297.1.v1.1">
    <property type="protein sequence ID" value="Kaladp0060s0297.1.v1.1.CDS.1"/>
    <property type="gene ID" value="Kaladp0060s0297.v1.1"/>
</dbReference>
<reference evidence="1" key="1">
    <citation type="submission" date="2021-01" db="UniProtKB">
        <authorList>
            <consortium name="EnsemblPlants"/>
        </authorList>
    </citation>
    <scope>IDENTIFICATION</scope>
</reference>
<dbReference type="PANTHER" id="PTHR34054">
    <property type="entry name" value="EXPRESSED PROTEIN"/>
    <property type="match status" value="1"/>
</dbReference>
<dbReference type="AlphaFoldDB" id="A0A7N0UCW9"/>
<proteinExistence type="predicted"/>
<dbReference type="InterPro" id="IPR045884">
    <property type="entry name" value="At5g59350-like"/>
</dbReference>
<organism evidence="1 2">
    <name type="scientific">Kalanchoe fedtschenkoi</name>
    <name type="common">Lavender scallops</name>
    <name type="synonym">South American air plant</name>
    <dbReference type="NCBI Taxonomy" id="63787"/>
    <lineage>
        <taxon>Eukaryota</taxon>
        <taxon>Viridiplantae</taxon>
        <taxon>Streptophyta</taxon>
        <taxon>Embryophyta</taxon>
        <taxon>Tracheophyta</taxon>
        <taxon>Spermatophyta</taxon>
        <taxon>Magnoliopsida</taxon>
        <taxon>eudicotyledons</taxon>
        <taxon>Gunneridae</taxon>
        <taxon>Pentapetalae</taxon>
        <taxon>Saxifragales</taxon>
        <taxon>Crassulaceae</taxon>
        <taxon>Kalanchoe</taxon>
    </lineage>
</organism>
<accession>A0A7N0UCW9</accession>
<dbReference type="EnsemblPlants" id="Kaladp0060s0297.1.v1.1">
    <property type="protein sequence ID" value="Kaladp0060s0297.1.v1.1.CDS.1"/>
    <property type="gene ID" value="Kaladp0060s0297.v1.1"/>
</dbReference>
<protein>
    <submittedName>
        <fullName evidence="1">Uncharacterized protein</fullName>
    </submittedName>
</protein>
<name>A0A7N0UCW9_KALFE</name>